<dbReference type="InterPro" id="IPR000131">
    <property type="entry name" value="ATP_synth_F1_gsu"/>
</dbReference>
<keyword evidence="8" id="KW-0066">ATP synthesis</keyword>
<keyword evidence="5" id="KW-0406">Ion transport</keyword>
<comment type="caution">
    <text evidence="9">The sequence shown here is derived from an EMBL/GenBank/DDBJ whole genome shotgun (WGS) entry which is preliminary data.</text>
</comment>
<evidence type="ECO:0000313" key="10">
    <source>
        <dbReference type="Proteomes" id="UP001215280"/>
    </source>
</evidence>
<evidence type="ECO:0000256" key="6">
    <source>
        <dbReference type="ARBA" id="ARBA00023136"/>
    </source>
</evidence>
<reference evidence="9" key="1">
    <citation type="submission" date="2023-03" db="EMBL/GenBank/DDBJ databases">
        <title>Massive genome expansion in bonnet fungi (Mycena s.s.) driven by repeated elements and novel gene families across ecological guilds.</title>
        <authorList>
            <consortium name="Lawrence Berkeley National Laboratory"/>
            <person name="Harder C.B."/>
            <person name="Miyauchi S."/>
            <person name="Viragh M."/>
            <person name="Kuo A."/>
            <person name="Thoen E."/>
            <person name="Andreopoulos B."/>
            <person name="Lu D."/>
            <person name="Skrede I."/>
            <person name="Drula E."/>
            <person name="Henrissat B."/>
            <person name="Morin E."/>
            <person name="Kohler A."/>
            <person name="Barry K."/>
            <person name="LaButti K."/>
            <person name="Morin E."/>
            <person name="Salamov A."/>
            <person name="Lipzen A."/>
            <person name="Mereny Z."/>
            <person name="Hegedus B."/>
            <person name="Baldrian P."/>
            <person name="Stursova M."/>
            <person name="Weitz H."/>
            <person name="Taylor A."/>
            <person name="Grigoriev I.V."/>
            <person name="Nagy L.G."/>
            <person name="Martin F."/>
            <person name="Kauserud H."/>
        </authorList>
    </citation>
    <scope>NUCLEOTIDE SEQUENCE</scope>
    <source>
        <strain evidence="9">CBHHK188m</strain>
    </source>
</reference>
<accession>A0AAD7NER9</accession>
<keyword evidence="7" id="KW-0139">CF(1)</keyword>
<dbReference type="GO" id="GO:0045259">
    <property type="term" value="C:proton-transporting ATP synthase complex"/>
    <property type="evidence" value="ECO:0007669"/>
    <property type="project" value="UniProtKB-KW"/>
</dbReference>
<dbReference type="PANTHER" id="PTHR11693:SF22">
    <property type="entry name" value="ATP SYNTHASE SUBUNIT GAMMA, MITOCHONDRIAL"/>
    <property type="match status" value="1"/>
</dbReference>
<evidence type="ECO:0000256" key="4">
    <source>
        <dbReference type="ARBA" id="ARBA00022781"/>
    </source>
</evidence>
<evidence type="ECO:0000256" key="5">
    <source>
        <dbReference type="ARBA" id="ARBA00023065"/>
    </source>
</evidence>
<keyword evidence="6" id="KW-0472">Membrane</keyword>
<keyword evidence="3" id="KW-0813">Transport</keyword>
<comment type="subcellular location">
    <subcellularLocation>
        <location evidence="1">Membrane</location>
        <topology evidence="1">Peripheral membrane protein</topology>
    </subcellularLocation>
</comment>
<dbReference type="PRINTS" id="PR00126">
    <property type="entry name" value="ATPASEGAMMA"/>
</dbReference>
<gene>
    <name evidence="9" type="ORF">DFH07DRAFT_903642</name>
</gene>
<dbReference type="Gene3D" id="1.10.287.80">
    <property type="entry name" value="ATP synthase, gamma subunit, helix hairpin domain"/>
    <property type="match status" value="2"/>
</dbReference>
<evidence type="ECO:0000256" key="3">
    <source>
        <dbReference type="ARBA" id="ARBA00022448"/>
    </source>
</evidence>
<evidence type="ECO:0000256" key="1">
    <source>
        <dbReference type="ARBA" id="ARBA00004170"/>
    </source>
</evidence>
<dbReference type="GO" id="GO:0046933">
    <property type="term" value="F:proton-transporting ATP synthase activity, rotational mechanism"/>
    <property type="evidence" value="ECO:0007669"/>
    <property type="project" value="InterPro"/>
</dbReference>
<name>A0AAD7NER9_9AGAR</name>
<dbReference type="PANTHER" id="PTHR11693">
    <property type="entry name" value="ATP SYNTHASE GAMMA CHAIN"/>
    <property type="match status" value="1"/>
</dbReference>
<dbReference type="AlphaFoldDB" id="A0AAD7NER9"/>
<evidence type="ECO:0000256" key="7">
    <source>
        <dbReference type="ARBA" id="ARBA00023196"/>
    </source>
</evidence>
<dbReference type="Pfam" id="PF00231">
    <property type="entry name" value="ATP-synt"/>
    <property type="match status" value="1"/>
</dbReference>
<protein>
    <submittedName>
        <fullName evidence="9">ATPase, F1 complex, gamma subunit domain-containing protein</fullName>
    </submittedName>
</protein>
<dbReference type="Proteomes" id="UP001215280">
    <property type="component" value="Unassembled WGS sequence"/>
</dbReference>
<dbReference type="SUPFAM" id="SSF52943">
    <property type="entry name" value="ATP synthase (F1-ATPase), gamma subunit"/>
    <property type="match status" value="1"/>
</dbReference>
<evidence type="ECO:0000256" key="2">
    <source>
        <dbReference type="ARBA" id="ARBA00007681"/>
    </source>
</evidence>
<keyword evidence="4" id="KW-0375">Hydrogen ion transport</keyword>
<evidence type="ECO:0000313" key="9">
    <source>
        <dbReference type="EMBL" id="KAJ7757252.1"/>
    </source>
</evidence>
<evidence type="ECO:0000256" key="8">
    <source>
        <dbReference type="ARBA" id="ARBA00023310"/>
    </source>
</evidence>
<dbReference type="EMBL" id="JARJLG010000059">
    <property type="protein sequence ID" value="KAJ7757252.1"/>
    <property type="molecule type" value="Genomic_DNA"/>
</dbReference>
<keyword evidence="10" id="KW-1185">Reference proteome</keyword>
<dbReference type="Gene3D" id="3.40.1380.10">
    <property type="match status" value="2"/>
</dbReference>
<organism evidence="9 10">
    <name type="scientific">Mycena maculata</name>
    <dbReference type="NCBI Taxonomy" id="230809"/>
    <lineage>
        <taxon>Eukaryota</taxon>
        <taxon>Fungi</taxon>
        <taxon>Dikarya</taxon>
        <taxon>Basidiomycota</taxon>
        <taxon>Agaricomycotina</taxon>
        <taxon>Agaricomycetes</taxon>
        <taxon>Agaricomycetidae</taxon>
        <taxon>Agaricales</taxon>
        <taxon>Marasmiineae</taxon>
        <taxon>Mycenaceae</taxon>
        <taxon>Mycena</taxon>
    </lineage>
</organism>
<sequence>MKIVASTKVVKATRAMQAGKSYGLANSEVFAHTAADSAADSVPTQKRLYILCGGIHSSVSKAARRALVSLPDWPLMSLPTPVQVGAQSPVIVVGDKFKSKAPPFPAGKPTPQPAISYEAAATEVLDEKALKASWGFSKYEMEDDFKRDLAEFSLTNSIFAAPVESHACEQNARRAAMDNASKNAADMIGALQMKYNRGRQAAITKELVRVGASAL</sequence>
<proteinExistence type="inferred from homology"/>
<comment type="similarity">
    <text evidence="2">Belongs to the ATPase gamma chain family.</text>
</comment>
<dbReference type="InterPro" id="IPR035968">
    <property type="entry name" value="ATP_synth_F1_ATPase_gsu"/>
</dbReference>